<evidence type="ECO:0000313" key="2">
    <source>
        <dbReference type="EMBL" id="MBP0484687.1"/>
    </source>
</evidence>
<keyword evidence="3" id="KW-1185">Reference proteome</keyword>
<dbReference type="RefSeq" id="WP_209363254.1">
    <property type="nucleotide sequence ID" value="NZ_JAGISH010000015.1"/>
</dbReference>
<evidence type="ECO:0000313" key="3">
    <source>
        <dbReference type="Proteomes" id="UP000675940"/>
    </source>
</evidence>
<proteinExistence type="predicted"/>
<feature type="transmembrane region" description="Helical" evidence="1">
    <location>
        <begin position="12"/>
        <end position="34"/>
    </location>
</feature>
<sequence length="122" mass="14309">MEWARETWAWRHAAWFLRCVLAPVIEAVSMAAMYRATCGMLQISCCACAWLMQCRPAIAILDVAFWLFEHRHTRECFERCFPVPYRPRRPEPGQRWPRTPEDVASLWAIDDETPGHDAPIYL</sequence>
<keyword evidence="1" id="KW-0472">Membrane</keyword>
<protein>
    <submittedName>
        <fullName evidence="2">Uncharacterized protein</fullName>
    </submittedName>
</protein>
<reference evidence="2" key="1">
    <citation type="submission" date="2021-03" db="EMBL/GenBank/DDBJ databases">
        <title>Sagittula salina sp. nov. strain M10.9X isolated from the marine waste.</title>
        <authorList>
            <person name="Satari L."/>
            <person name="Molina-Menor E."/>
            <person name="Vidal-Verdu A."/>
            <person name="Pascual J."/>
            <person name="Pereto J."/>
            <person name="Porcar M."/>
        </authorList>
    </citation>
    <scope>NUCLEOTIDE SEQUENCE</scope>
    <source>
        <strain evidence="2">M10.9X</strain>
    </source>
</reference>
<evidence type="ECO:0000256" key="1">
    <source>
        <dbReference type="SAM" id="Phobius"/>
    </source>
</evidence>
<name>A0A940MTD1_9RHOB</name>
<keyword evidence="1" id="KW-1133">Transmembrane helix</keyword>
<organism evidence="2 3">
    <name type="scientific">Sagittula salina</name>
    <dbReference type="NCBI Taxonomy" id="2820268"/>
    <lineage>
        <taxon>Bacteria</taxon>
        <taxon>Pseudomonadati</taxon>
        <taxon>Pseudomonadota</taxon>
        <taxon>Alphaproteobacteria</taxon>
        <taxon>Rhodobacterales</taxon>
        <taxon>Roseobacteraceae</taxon>
        <taxon>Sagittula</taxon>
    </lineage>
</organism>
<dbReference type="Proteomes" id="UP000675940">
    <property type="component" value="Unassembled WGS sequence"/>
</dbReference>
<dbReference type="AlphaFoldDB" id="A0A940MTD1"/>
<comment type="caution">
    <text evidence="2">The sequence shown here is derived from an EMBL/GenBank/DDBJ whole genome shotgun (WGS) entry which is preliminary data.</text>
</comment>
<gene>
    <name evidence="2" type="ORF">J5474_19620</name>
</gene>
<accession>A0A940MTD1</accession>
<keyword evidence="1" id="KW-0812">Transmembrane</keyword>
<dbReference type="EMBL" id="JAGISH010000015">
    <property type="protein sequence ID" value="MBP0484687.1"/>
    <property type="molecule type" value="Genomic_DNA"/>
</dbReference>